<comment type="caution">
    <text evidence="1">The sequence shown here is derived from an EMBL/GenBank/DDBJ whole genome shotgun (WGS) entry which is preliminary data.</text>
</comment>
<dbReference type="Proteomes" id="UP000058636">
    <property type="component" value="Unassembled WGS sequence"/>
</dbReference>
<name>A0A117L319_9THEM</name>
<reference evidence="1 2" key="1">
    <citation type="journal article" date="2015" name="MBio">
        <title>Genome-Resolved Metagenomic Analysis Reveals Roles for Candidate Phyla and Other Microbial Community Members in Biogeochemical Transformations in Oil Reservoirs.</title>
        <authorList>
            <person name="Hu P."/>
            <person name="Tom L."/>
            <person name="Singh A."/>
            <person name="Thomas B.C."/>
            <person name="Baker B.J."/>
            <person name="Piceno Y.M."/>
            <person name="Andersen G.L."/>
            <person name="Banfield J.F."/>
        </authorList>
    </citation>
    <scope>NUCLEOTIDE SEQUENCE [LARGE SCALE GENOMIC DNA]</scope>
    <source>
        <strain evidence="1">46_26</strain>
    </source>
</reference>
<protein>
    <submittedName>
        <fullName evidence="1">Uncharacterized protein</fullName>
    </submittedName>
</protein>
<accession>A0A117L319</accession>
<evidence type="ECO:0000313" key="1">
    <source>
        <dbReference type="EMBL" id="KUK22928.1"/>
    </source>
</evidence>
<proteinExistence type="predicted"/>
<dbReference type="EMBL" id="LGFG01000074">
    <property type="protein sequence ID" value="KUK22928.1"/>
    <property type="molecule type" value="Genomic_DNA"/>
</dbReference>
<sequence>MKRLILFFLFLTVFFLNETFNVSDKLQPFFYRITFPFLKLRATVQEVILRFQNRIYPGDVYLGTKSVGNLFFVTGKGEGFFYILGEAEEGAIVLDPLEKRFLGIVVEKGPISKVMRVFSEDFVEKVRVENDRESVVGVVKGERVPRLSVIEDIDVTGWKVYFESEKWNVAFKEYLFIGTVAGRDEEYFLLNVTRDVPDRVIVIGVVE</sequence>
<evidence type="ECO:0000313" key="2">
    <source>
        <dbReference type="Proteomes" id="UP000058636"/>
    </source>
</evidence>
<dbReference type="AlphaFoldDB" id="A0A117L319"/>
<gene>
    <name evidence="1" type="ORF">XD57_0977</name>
</gene>
<dbReference type="PATRIC" id="fig|93930.3.peg.1831"/>
<organism evidence="1 2">
    <name type="scientific">Thermotoga petrophila</name>
    <dbReference type="NCBI Taxonomy" id="93929"/>
    <lineage>
        <taxon>Bacteria</taxon>
        <taxon>Thermotogati</taxon>
        <taxon>Thermotogota</taxon>
        <taxon>Thermotogae</taxon>
        <taxon>Thermotogales</taxon>
        <taxon>Thermotogaceae</taxon>
        <taxon>Thermotoga</taxon>
    </lineage>
</organism>